<dbReference type="PANTHER" id="PTHR34823:SF1">
    <property type="entry name" value="CHITIN-BINDING TYPE-4 DOMAIN-CONTAINING PROTEIN"/>
    <property type="match status" value="1"/>
</dbReference>
<dbReference type="GO" id="GO:0030247">
    <property type="term" value="F:polysaccharide binding"/>
    <property type="evidence" value="ECO:0007669"/>
    <property type="project" value="UniProtKB-UniRule"/>
</dbReference>
<protein>
    <submittedName>
        <fullName evidence="7">Cellulose-binding protein</fullName>
    </submittedName>
</protein>
<reference evidence="7 8" key="1">
    <citation type="submission" date="2013-08" db="EMBL/GenBank/DDBJ databases">
        <title>Genome sequencing of Cellulomonas bogoriensis 69B4.</title>
        <authorList>
            <person name="Chen F."/>
            <person name="Li Y."/>
            <person name="Wang G."/>
        </authorList>
    </citation>
    <scope>NUCLEOTIDE SEQUENCE [LARGE SCALE GENOMIC DNA]</scope>
    <source>
        <strain evidence="7 8">69B4</strain>
    </source>
</reference>
<dbReference type="CDD" id="cd21177">
    <property type="entry name" value="LPMO_AA10"/>
    <property type="match status" value="1"/>
</dbReference>
<evidence type="ECO:0000256" key="5">
    <source>
        <dbReference type="SAM" id="SignalP"/>
    </source>
</evidence>
<feature type="domain" description="CBM2" evidence="6">
    <location>
        <begin position="278"/>
        <end position="372"/>
    </location>
</feature>
<dbReference type="InterPro" id="IPR012291">
    <property type="entry name" value="CBM2_carb-bd_dom_sf"/>
</dbReference>
<evidence type="ECO:0000313" key="8">
    <source>
        <dbReference type="Proteomes" id="UP000054314"/>
    </source>
</evidence>
<dbReference type="Pfam" id="PF03067">
    <property type="entry name" value="LPMO_10"/>
    <property type="match status" value="1"/>
</dbReference>
<dbReference type="PROSITE" id="PS51173">
    <property type="entry name" value="CBM2"/>
    <property type="match status" value="1"/>
</dbReference>
<keyword evidence="8" id="KW-1185">Reference proteome</keyword>
<evidence type="ECO:0000256" key="4">
    <source>
        <dbReference type="SAM" id="MobiDB-lite"/>
    </source>
</evidence>
<feature type="region of interest" description="Disordered" evidence="4">
    <location>
        <begin position="221"/>
        <end position="285"/>
    </location>
</feature>
<dbReference type="Proteomes" id="UP000054314">
    <property type="component" value="Unassembled WGS sequence"/>
</dbReference>
<accession>A0A0A0BUA0</accession>
<dbReference type="InterPro" id="IPR001919">
    <property type="entry name" value="CBD2"/>
</dbReference>
<dbReference type="AlphaFoldDB" id="A0A0A0BUA0"/>
<dbReference type="PANTHER" id="PTHR34823">
    <property type="entry name" value="GLCNAC-BINDING PROTEIN A"/>
    <property type="match status" value="1"/>
</dbReference>
<keyword evidence="1 5" id="KW-0732">Signal</keyword>
<dbReference type="SMART" id="SM00637">
    <property type="entry name" value="CBD_II"/>
    <property type="match status" value="1"/>
</dbReference>
<evidence type="ECO:0000256" key="2">
    <source>
        <dbReference type="ARBA" id="ARBA00022801"/>
    </source>
</evidence>
<dbReference type="InterPro" id="IPR004302">
    <property type="entry name" value="Cellulose/chitin-bd_N"/>
</dbReference>
<evidence type="ECO:0000259" key="6">
    <source>
        <dbReference type="PROSITE" id="PS51173"/>
    </source>
</evidence>
<feature type="region of interest" description="Disordered" evidence="4">
    <location>
        <begin position="353"/>
        <end position="372"/>
    </location>
</feature>
<sequence length="372" mass="39161">MTARARLRKIAIALPVVVAAPLAVTAIMASPAAAHGAVTDPPTRNFGCLDRWRNNHLAPEMRDQDPMCQGAYQAEPGAMWNWNGLYQDNVGGRHEAAVPDGTLCSGGNAEGGRYDFLDTPGDWIAKDMPNDFTLTLTDEARHGADYLRIYVSKPSFDPTTEALGWGDLDLVKETGRFAPADQYQTDVSLPGRSGRAVLYTIWQASHMDQTYYLCSDINIGGTGGGTPQPQPEPTPAPEPTPEPEPTEPGDDHDHGGDHGGDHGDHGGDHGHPSPDPEPAPGNGACTATVRVINTWPNGYQAELDITAGSEPLSAWSATVDGATITQAWNGTQAGSTITSAHWNSDVEAGGATSAGFLGSGSPDELTATCNGR</sequence>
<comment type="caution">
    <text evidence="7">The sequence shown here is derived from an EMBL/GenBank/DDBJ whole genome shotgun (WGS) entry which is preliminary data.</text>
</comment>
<dbReference type="Gene3D" id="2.70.50.50">
    <property type="entry name" value="chitin-binding protein cbp21"/>
    <property type="match status" value="1"/>
</dbReference>
<proteinExistence type="predicted"/>
<dbReference type="OrthoDB" id="5179374at2"/>
<feature type="compositionally biased region" description="Basic and acidic residues" evidence="4">
    <location>
        <begin position="249"/>
        <end position="274"/>
    </location>
</feature>
<dbReference type="EMBL" id="AXCZ01000135">
    <property type="protein sequence ID" value="KGM10704.1"/>
    <property type="molecule type" value="Genomic_DNA"/>
</dbReference>
<keyword evidence="2" id="KW-0378">Hydrolase</keyword>
<dbReference type="InterPro" id="IPR008965">
    <property type="entry name" value="CBM2/CBM3_carb-bd_dom_sf"/>
</dbReference>
<feature type="chain" id="PRO_5038705792" evidence="5">
    <location>
        <begin position="37"/>
        <end position="372"/>
    </location>
</feature>
<gene>
    <name evidence="7" type="ORF">N869_01100</name>
</gene>
<dbReference type="InterPro" id="IPR051024">
    <property type="entry name" value="GlcNAc_Chitin_IntDeg"/>
</dbReference>
<evidence type="ECO:0000313" key="7">
    <source>
        <dbReference type="EMBL" id="KGM10704.1"/>
    </source>
</evidence>
<evidence type="ECO:0000256" key="1">
    <source>
        <dbReference type="ARBA" id="ARBA00022729"/>
    </source>
</evidence>
<dbReference type="GO" id="GO:0004553">
    <property type="term" value="F:hydrolase activity, hydrolyzing O-glycosyl compounds"/>
    <property type="evidence" value="ECO:0007669"/>
    <property type="project" value="InterPro"/>
</dbReference>
<keyword evidence="3" id="KW-0326">Glycosidase</keyword>
<dbReference type="Pfam" id="PF00553">
    <property type="entry name" value="CBM_2"/>
    <property type="match status" value="1"/>
</dbReference>
<dbReference type="Gene3D" id="2.60.40.290">
    <property type="match status" value="1"/>
</dbReference>
<dbReference type="GO" id="GO:0005975">
    <property type="term" value="P:carbohydrate metabolic process"/>
    <property type="evidence" value="ECO:0007669"/>
    <property type="project" value="InterPro"/>
</dbReference>
<organism evidence="7 8">
    <name type="scientific">Cellulomonas bogoriensis 69B4 = DSM 16987</name>
    <dbReference type="NCBI Taxonomy" id="1386082"/>
    <lineage>
        <taxon>Bacteria</taxon>
        <taxon>Bacillati</taxon>
        <taxon>Actinomycetota</taxon>
        <taxon>Actinomycetes</taxon>
        <taxon>Micrococcales</taxon>
        <taxon>Cellulomonadaceae</taxon>
        <taxon>Cellulomonas</taxon>
    </lineage>
</organism>
<evidence type="ECO:0000256" key="3">
    <source>
        <dbReference type="ARBA" id="ARBA00023295"/>
    </source>
</evidence>
<dbReference type="InterPro" id="IPR014756">
    <property type="entry name" value="Ig_E-set"/>
</dbReference>
<dbReference type="RefSeq" id="WP_035061660.1">
    <property type="nucleotide sequence ID" value="NZ_AXCZ01000135.1"/>
</dbReference>
<feature type="signal peptide" evidence="5">
    <location>
        <begin position="1"/>
        <end position="36"/>
    </location>
</feature>
<dbReference type="SUPFAM" id="SSF49384">
    <property type="entry name" value="Carbohydrate-binding domain"/>
    <property type="match status" value="1"/>
</dbReference>
<name>A0A0A0BUA0_9CELL</name>
<dbReference type="SUPFAM" id="SSF81296">
    <property type="entry name" value="E set domains"/>
    <property type="match status" value="1"/>
</dbReference>
<feature type="compositionally biased region" description="Pro residues" evidence="4">
    <location>
        <begin position="228"/>
        <end position="243"/>
    </location>
</feature>